<sequence length="173" mass="20638">MPKLPNLLTIPGGQKIRAREDTESDDEPDNKGGKMTEEEEEEWKEKIYWDHKMIRWYKRKFQAHVVLHARLDTQIGLEIGLPKKFDISRNHLFVYPVNAQWIVEEGKVQCPEHTHGYYYLDDAPIPWQCMHFKDTPVTEEDISNYTTYDPERTRTLIPKTKWDLQAVHPRIYD</sequence>
<dbReference type="GeneID" id="63829828"/>
<keyword evidence="3" id="KW-1185">Reference proteome</keyword>
<dbReference type="EMBL" id="KV427634">
    <property type="protein sequence ID" value="KZT04752.1"/>
    <property type="molecule type" value="Genomic_DNA"/>
</dbReference>
<name>A0A165DF38_9APHY</name>
<accession>A0A165DF38</accession>
<evidence type="ECO:0000313" key="2">
    <source>
        <dbReference type="EMBL" id="KZT04752.1"/>
    </source>
</evidence>
<dbReference type="AlphaFoldDB" id="A0A165DF38"/>
<feature type="region of interest" description="Disordered" evidence="1">
    <location>
        <begin position="1"/>
        <end position="39"/>
    </location>
</feature>
<organism evidence="2 3">
    <name type="scientific">Laetiporus sulphureus 93-53</name>
    <dbReference type="NCBI Taxonomy" id="1314785"/>
    <lineage>
        <taxon>Eukaryota</taxon>
        <taxon>Fungi</taxon>
        <taxon>Dikarya</taxon>
        <taxon>Basidiomycota</taxon>
        <taxon>Agaricomycotina</taxon>
        <taxon>Agaricomycetes</taxon>
        <taxon>Polyporales</taxon>
        <taxon>Laetiporus</taxon>
    </lineage>
</organism>
<protein>
    <submittedName>
        <fullName evidence="2">Uncharacterized protein</fullName>
    </submittedName>
</protein>
<dbReference type="InParanoid" id="A0A165DF38"/>
<evidence type="ECO:0000256" key="1">
    <source>
        <dbReference type="SAM" id="MobiDB-lite"/>
    </source>
</evidence>
<reference evidence="2 3" key="1">
    <citation type="journal article" date="2016" name="Mol. Biol. Evol.">
        <title>Comparative Genomics of Early-Diverging Mushroom-Forming Fungi Provides Insights into the Origins of Lignocellulose Decay Capabilities.</title>
        <authorList>
            <person name="Nagy L.G."/>
            <person name="Riley R."/>
            <person name="Tritt A."/>
            <person name="Adam C."/>
            <person name="Daum C."/>
            <person name="Floudas D."/>
            <person name="Sun H."/>
            <person name="Yadav J.S."/>
            <person name="Pangilinan J."/>
            <person name="Larsson K.H."/>
            <person name="Matsuura K."/>
            <person name="Barry K."/>
            <person name="Labutti K."/>
            <person name="Kuo R."/>
            <person name="Ohm R.A."/>
            <person name="Bhattacharya S.S."/>
            <person name="Shirouzu T."/>
            <person name="Yoshinaga Y."/>
            <person name="Martin F.M."/>
            <person name="Grigoriev I.V."/>
            <person name="Hibbett D.S."/>
        </authorList>
    </citation>
    <scope>NUCLEOTIDE SEQUENCE [LARGE SCALE GENOMIC DNA]</scope>
    <source>
        <strain evidence="2 3">93-53</strain>
    </source>
</reference>
<proteinExistence type="predicted"/>
<dbReference type="RefSeq" id="XP_040762492.1">
    <property type="nucleotide sequence ID" value="XM_040912800.1"/>
</dbReference>
<evidence type="ECO:0000313" key="3">
    <source>
        <dbReference type="Proteomes" id="UP000076871"/>
    </source>
</evidence>
<dbReference type="Proteomes" id="UP000076871">
    <property type="component" value="Unassembled WGS sequence"/>
</dbReference>
<gene>
    <name evidence="2" type="ORF">LAESUDRAFT_760784</name>
</gene>